<feature type="transmembrane region" description="Helical" evidence="7">
    <location>
        <begin position="148"/>
        <end position="170"/>
    </location>
</feature>
<protein>
    <submittedName>
        <fullName evidence="9">Carbohydrate ABC transporter permease</fullName>
    </submittedName>
</protein>
<dbReference type="InterPro" id="IPR035906">
    <property type="entry name" value="MetI-like_sf"/>
</dbReference>
<keyword evidence="3" id="KW-1003">Cell membrane</keyword>
<dbReference type="EMBL" id="CP088155">
    <property type="protein sequence ID" value="WYM97239.1"/>
    <property type="molecule type" value="Genomic_DNA"/>
</dbReference>
<feature type="domain" description="ABC transmembrane type-1" evidence="8">
    <location>
        <begin position="111"/>
        <end position="309"/>
    </location>
</feature>
<feature type="transmembrane region" description="Helical" evidence="7">
    <location>
        <begin position="182"/>
        <end position="203"/>
    </location>
</feature>
<dbReference type="Proteomes" id="UP001622612">
    <property type="component" value="Chromosome"/>
</dbReference>
<keyword evidence="5 7" id="KW-1133">Transmembrane helix</keyword>
<keyword evidence="10" id="KW-1185">Reference proteome</keyword>
<keyword evidence="6 7" id="KW-0472">Membrane</keyword>
<name>A0ABZ2TL95_9BACT</name>
<dbReference type="PROSITE" id="PS50928">
    <property type="entry name" value="ABC_TM1"/>
    <property type="match status" value="1"/>
</dbReference>
<comment type="similarity">
    <text evidence="7">Belongs to the binding-protein-dependent transport system permease family.</text>
</comment>
<feature type="transmembrane region" description="Helical" evidence="7">
    <location>
        <begin position="40"/>
        <end position="62"/>
    </location>
</feature>
<feature type="transmembrane region" description="Helical" evidence="7">
    <location>
        <begin position="224"/>
        <end position="249"/>
    </location>
</feature>
<evidence type="ECO:0000313" key="9">
    <source>
        <dbReference type="EMBL" id="WYM97239.1"/>
    </source>
</evidence>
<dbReference type="Pfam" id="PF00528">
    <property type="entry name" value="BPD_transp_1"/>
    <property type="match status" value="1"/>
</dbReference>
<organism evidence="9 10">
    <name type="scientific">Metamycoplasma faucium</name>
    <dbReference type="NCBI Taxonomy" id="56142"/>
    <lineage>
        <taxon>Bacteria</taxon>
        <taxon>Bacillati</taxon>
        <taxon>Mycoplasmatota</taxon>
        <taxon>Mycoplasmoidales</taxon>
        <taxon>Metamycoplasmataceae</taxon>
        <taxon>Metamycoplasma</taxon>
    </lineage>
</organism>
<keyword evidence="4 7" id="KW-0812">Transmembrane</keyword>
<evidence type="ECO:0000256" key="2">
    <source>
        <dbReference type="ARBA" id="ARBA00022448"/>
    </source>
</evidence>
<evidence type="ECO:0000256" key="3">
    <source>
        <dbReference type="ARBA" id="ARBA00022475"/>
    </source>
</evidence>
<dbReference type="Gene3D" id="1.10.3720.10">
    <property type="entry name" value="MetI-like"/>
    <property type="match status" value="1"/>
</dbReference>
<evidence type="ECO:0000256" key="6">
    <source>
        <dbReference type="ARBA" id="ARBA00023136"/>
    </source>
</evidence>
<evidence type="ECO:0000259" key="8">
    <source>
        <dbReference type="PROSITE" id="PS50928"/>
    </source>
</evidence>
<evidence type="ECO:0000256" key="7">
    <source>
        <dbReference type="RuleBase" id="RU363032"/>
    </source>
</evidence>
<keyword evidence="2 7" id="KW-0813">Transport</keyword>
<comment type="subcellular location">
    <subcellularLocation>
        <location evidence="1 7">Cell membrane</location>
        <topology evidence="1 7">Multi-pass membrane protein</topology>
    </subcellularLocation>
</comment>
<dbReference type="InterPro" id="IPR000515">
    <property type="entry name" value="MetI-like"/>
</dbReference>
<proteinExistence type="inferred from homology"/>
<dbReference type="SUPFAM" id="SSF161098">
    <property type="entry name" value="MetI-like"/>
    <property type="match status" value="1"/>
</dbReference>
<evidence type="ECO:0000313" key="10">
    <source>
        <dbReference type="Proteomes" id="UP001622612"/>
    </source>
</evidence>
<accession>A0ABZ2TL95</accession>
<dbReference type="CDD" id="cd06261">
    <property type="entry name" value="TM_PBP2"/>
    <property type="match status" value="1"/>
</dbReference>
<sequence>MSLTRLKARHSSQKRYLKSRQEEMAKPIEDTKPLPIILSWAYKILILVFFGLILIFPFYFMINESLLNQNWQDTWSRDSIIWYPHDLNSNKIALYWSNFKKALESGYGKAILFTAAITALSVVLRIFFSVTFGYAFAIKKWTGKNQWWGFFLMLLVLPEVALLAGQYSIVSKLNWLQGPQRVLALAMPFAASVFSGFMYRNAFEAIPNSVRESAMLDGASGFKFFTQIALPMVKPTTWTVAILTAFASWNSYTWPLVVLGKNWKGAWTVMNIWLRDTGKDPIDDRVYVSIRMAATILAILPMMIVYFVLRKRIMNAISRQGKATKG</sequence>
<evidence type="ECO:0000256" key="1">
    <source>
        <dbReference type="ARBA" id="ARBA00004651"/>
    </source>
</evidence>
<feature type="transmembrane region" description="Helical" evidence="7">
    <location>
        <begin position="110"/>
        <end position="136"/>
    </location>
</feature>
<dbReference type="PANTHER" id="PTHR43744">
    <property type="entry name" value="ABC TRANSPORTER PERMEASE PROTEIN MG189-RELATED-RELATED"/>
    <property type="match status" value="1"/>
</dbReference>
<dbReference type="RefSeq" id="WP_405311575.1">
    <property type="nucleotide sequence ID" value="NZ_CP088155.1"/>
</dbReference>
<evidence type="ECO:0000256" key="4">
    <source>
        <dbReference type="ARBA" id="ARBA00022692"/>
    </source>
</evidence>
<gene>
    <name evidence="9" type="ORF">LQ356_03500</name>
</gene>
<dbReference type="PANTHER" id="PTHR43744:SF12">
    <property type="entry name" value="ABC TRANSPORTER PERMEASE PROTEIN MG189-RELATED"/>
    <property type="match status" value="1"/>
</dbReference>
<feature type="transmembrane region" description="Helical" evidence="7">
    <location>
        <begin position="286"/>
        <end position="309"/>
    </location>
</feature>
<reference evidence="9" key="1">
    <citation type="submission" date="2021-11" db="EMBL/GenBank/DDBJ databases">
        <title>The first genome sequence of unculturable Mycoplasma faucium obtained by de novo assembly of metagenomic reads.</title>
        <authorList>
            <person name="Sabat A.J."/>
            <person name="Bathoorn E."/>
            <person name="Akkerboom V."/>
            <person name="Friedrich A.W."/>
        </authorList>
    </citation>
    <scope>NUCLEOTIDE SEQUENCE [LARGE SCALE GENOMIC DNA]</scope>
    <source>
        <strain evidence="9">UMCG-MFM1</strain>
    </source>
</reference>
<evidence type="ECO:0000256" key="5">
    <source>
        <dbReference type="ARBA" id="ARBA00022989"/>
    </source>
</evidence>